<dbReference type="Proteomes" id="UP000231383">
    <property type="component" value="Unassembled WGS sequence"/>
</dbReference>
<evidence type="ECO:0008006" key="4">
    <source>
        <dbReference type="Google" id="ProtNLM"/>
    </source>
</evidence>
<dbReference type="AlphaFoldDB" id="A0A2M8F4Y8"/>
<dbReference type="PANTHER" id="PTHR37833">
    <property type="entry name" value="LIPOPROTEIN-RELATED"/>
    <property type="match status" value="1"/>
</dbReference>
<protein>
    <recommendedName>
        <fullName evidence="4">DUF1573 domain-containing protein</fullName>
    </recommendedName>
</protein>
<evidence type="ECO:0000313" key="2">
    <source>
        <dbReference type="EMBL" id="PJC34352.1"/>
    </source>
</evidence>
<accession>A0A2M8F4Y8</accession>
<evidence type="ECO:0000313" key="3">
    <source>
        <dbReference type="Proteomes" id="UP000231383"/>
    </source>
</evidence>
<keyword evidence="1" id="KW-0812">Transmembrane</keyword>
<reference evidence="3" key="1">
    <citation type="submission" date="2017-09" db="EMBL/GenBank/DDBJ databases">
        <title>Depth-based differentiation of microbial function through sediment-hosted aquifers and enrichment of novel symbionts in the deep terrestrial subsurface.</title>
        <authorList>
            <person name="Probst A.J."/>
            <person name="Ladd B."/>
            <person name="Jarett J.K."/>
            <person name="Geller-Mcgrath D.E."/>
            <person name="Sieber C.M.K."/>
            <person name="Emerson J.B."/>
            <person name="Anantharaman K."/>
            <person name="Thomas B.C."/>
            <person name="Malmstrom R."/>
            <person name="Stieglmeier M."/>
            <person name="Klingl A."/>
            <person name="Woyke T."/>
            <person name="Ryan C.M."/>
            <person name="Banfield J.F."/>
        </authorList>
    </citation>
    <scope>NUCLEOTIDE SEQUENCE [LARGE SCALE GENOMIC DNA]</scope>
</reference>
<sequence>MKNKQLTVWIIGGIIGIVVGAFFFFTANDTQAGTPSFQVDTEKIELGEIAVQGDYPAEFNITNTGDAPLEISDVRTSCMCTYAEIIIGEEKSPEFNMVMHNSPQVRRWKDTVEPGESAVVRAIYKPHLMPVEGPVERSVIFTTNDPNNREVELRISAIVQK</sequence>
<dbReference type="EMBL" id="PFSC01000002">
    <property type="protein sequence ID" value="PJC34352.1"/>
    <property type="molecule type" value="Genomic_DNA"/>
</dbReference>
<dbReference type="InterPro" id="IPR013783">
    <property type="entry name" value="Ig-like_fold"/>
</dbReference>
<dbReference type="InterPro" id="IPR011467">
    <property type="entry name" value="DUF1573"/>
</dbReference>
<comment type="caution">
    <text evidence="2">The sequence shown here is derived from an EMBL/GenBank/DDBJ whole genome shotgun (WGS) entry which is preliminary data.</text>
</comment>
<feature type="transmembrane region" description="Helical" evidence="1">
    <location>
        <begin position="6"/>
        <end position="27"/>
    </location>
</feature>
<dbReference type="Pfam" id="PF07610">
    <property type="entry name" value="DUF1573"/>
    <property type="match status" value="1"/>
</dbReference>
<proteinExistence type="predicted"/>
<dbReference type="Gene3D" id="2.60.40.10">
    <property type="entry name" value="Immunoglobulins"/>
    <property type="match status" value="1"/>
</dbReference>
<gene>
    <name evidence="2" type="ORF">CO051_00040</name>
</gene>
<organism evidence="2 3">
    <name type="scientific">Candidatus Roizmanbacteria bacterium CG_4_9_14_0_2_um_filter_39_13</name>
    <dbReference type="NCBI Taxonomy" id="1974839"/>
    <lineage>
        <taxon>Bacteria</taxon>
        <taxon>Candidatus Roizmaniibacteriota</taxon>
    </lineage>
</organism>
<keyword evidence="1" id="KW-1133">Transmembrane helix</keyword>
<keyword evidence="1" id="KW-0472">Membrane</keyword>
<name>A0A2M8F4Y8_9BACT</name>
<dbReference type="PANTHER" id="PTHR37833:SF1">
    <property type="entry name" value="SIGNAL PEPTIDE PROTEIN"/>
    <property type="match status" value="1"/>
</dbReference>
<evidence type="ECO:0000256" key="1">
    <source>
        <dbReference type="SAM" id="Phobius"/>
    </source>
</evidence>